<proteinExistence type="predicted"/>
<evidence type="ECO:0000313" key="2">
    <source>
        <dbReference type="Proteomes" id="UP000807025"/>
    </source>
</evidence>
<name>A0A9P6DFI7_PLEER</name>
<comment type="caution">
    <text evidence="1">The sequence shown here is derived from an EMBL/GenBank/DDBJ whole genome shotgun (WGS) entry which is preliminary data.</text>
</comment>
<reference evidence="1" key="1">
    <citation type="submission" date="2020-11" db="EMBL/GenBank/DDBJ databases">
        <authorList>
            <consortium name="DOE Joint Genome Institute"/>
            <person name="Ahrendt S."/>
            <person name="Riley R."/>
            <person name="Andreopoulos W."/>
            <person name="Labutti K."/>
            <person name="Pangilinan J."/>
            <person name="Ruiz-Duenas F.J."/>
            <person name="Barrasa J.M."/>
            <person name="Sanchez-Garcia M."/>
            <person name="Camarero S."/>
            <person name="Miyauchi S."/>
            <person name="Serrano A."/>
            <person name="Linde D."/>
            <person name="Babiker R."/>
            <person name="Drula E."/>
            <person name="Ayuso-Fernandez I."/>
            <person name="Pacheco R."/>
            <person name="Padilla G."/>
            <person name="Ferreira P."/>
            <person name="Barriuso J."/>
            <person name="Kellner H."/>
            <person name="Castanera R."/>
            <person name="Alfaro M."/>
            <person name="Ramirez L."/>
            <person name="Pisabarro A.G."/>
            <person name="Kuo A."/>
            <person name="Tritt A."/>
            <person name="Lipzen A."/>
            <person name="He G."/>
            <person name="Yan M."/>
            <person name="Ng V."/>
            <person name="Cullen D."/>
            <person name="Martin F."/>
            <person name="Rosso M.-N."/>
            <person name="Henrissat B."/>
            <person name="Hibbett D."/>
            <person name="Martinez A.T."/>
            <person name="Grigoriev I.V."/>
        </authorList>
    </citation>
    <scope>NUCLEOTIDE SEQUENCE</scope>
    <source>
        <strain evidence="1">ATCC 90797</strain>
    </source>
</reference>
<sequence length="153" mass="16525">MACFRHCFRSDKSHCKDAIQTSLIDLPESLVLRLRHSIGTDRREHFKPLTAFANTVNVDFDISPIISLDVLGRLVAISITNMTLSASISGTEHISFTRAFATPLAVPLSGNFNSGTISGVSLTQGALPTVLNALPAHSLDIFSASVNMEWSLV</sequence>
<dbReference type="Proteomes" id="UP000807025">
    <property type="component" value="Unassembled WGS sequence"/>
</dbReference>
<keyword evidence="2" id="KW-1185">Reference proteome</keyword>
<dbReference type="EMBL" id="MU154570">
    <property type="protein sequence ID" value="KAF9494618.1"/>
    <property type="molecule type" value="Genomic_DNA"/>
</dbReference>
<organism evidence="1 2">
    <name type="scientific">Pleurotus eryngii</name>
    <name type="common">Boletus of the steppes</name>
    <dbReference type="NCBI Taxonomy" id="5323"/>
    <lineage>
        <taxon>Eukaryota</taxon>
        <taxon>Fungi</taxon>
        <taxon>Dikarya</taxon>
        <taxon>Basidiomycota</taxon>
        <taxon>Agaricomycotina</taxon>
        <taxon>Agaricomycetes</taxon>
        <taxon>Agaricomycetidae</taxon>
        <taxon>Agaricales</taxon>
        <taxon>Pleurotineae</taxon>
        <taxon>Pleurotaceae</taxon>
        <taxon>Pleurotus</taxon>
    </lineage>
</organism>
<evidence type="ECO:0000313" key="1">
    <source>
        <dbReference type="EMBL" id="KAF9494618.1"/>
    </source>
</evidence>
<dbReference type="OrthoDB" id="3251634at2759"/>
<protein>
    <submittedName>
        <fullName evidence="1">Uncharacterized protein</fullName>
    </submittedName>
</protein>
<dbReference type="AlphaFoldDB" id="A0A9P6DFI7"/>
<accession>A0A9P6DFI7</accession>
<gene>
    <name evidence="1" type="ORF">BDN71DRAFT_968906</name>
</gene>